<dbReference type="CDD" id="cd00075">
    <property type="entry name" value="HATPase"/>
    <property type="match status" value="1"/>
</dbReference>
<keyword evidence="10 13" id="KW-0067">ATP-binding</keyword>
<keyword evidence="8 13" id="KW-0547">Nucleotide-binding</keyword>
<dbReference type="SUPFAM" id="SSF47384">
    <property type="entry name" value="Homodimeric domain of signal transducing histidine kinase"/>
    <property type="match status" value="1"/>
</dbReference>
<keyword evidence="3 13" id="KW-1003">Cell membrane</keyword>
<dbReference type="NCBIfam" id="TIGR01386">
    <property type="entry name" value="cztS_silS_copS"/>
    <property type="match status" value="1"/>
</dbReference>
<dbReference type="SMART" id="SM00388">
    <property type="entry name" value="HisKA"/>
    <property type="match status" value="1"/>
</dbReference>
<dbReference type="Gene3D" id="1.10.287.130">
    <property type="match status" value="1"/>
</dbReference>
<dbReference type="InterPro" id="IPR006290">
    <property type="entry name" value="CztS_silS_copS"/>
</dbReference>
<dbReference type="SUPFAM" id="SSF55874">
    <property type="entry name" value="ATPase domain of HSP90 chaperone/DNA topoisomerase II/histidine kinase"/>
    <property type="match status" value="1"/>
</dbReference>
<dbReference type="PANTHER" id="PTHR45436">
    <property type="entry name" value="SENSOR HISTIDINE KINASE YKOH"/>
    <property type="match status" value="1"/>
</dbReference>
<keyword evidence="5" id="KW-0597">Phosphoprotein</keyword>
<keyword evidence="12 13" id="KW-0472">Membrane</keyword>
<dbReference type="InterPro" id="IPR036890">
    <property type="entry name" value="HATPase_C_sf"/>
</dbReference>
<reference evidence="15 16" key="1">
    <citation type="submission" date="2024-09" db="EMBL/GenBank/DDBJ databases">
        <authorList>
            <person name="Sun Q."/>
            <person name="Mori K."/>
        </authorList>
    </citation>
    <scope>NUCLEOTIDE SEQUENCE [LARGE SCALE GENOMIC DNA]</scope>
    <source>
        <strain evidence="15 16">CECT 8064</strain>
    </source>
</reference>
<comment type="caution">
    <text evidence="15">The sequence shown here is derived from an EMBL/GenBank/DDBJ whole genome shotgun (WGS) entry which is preliminary data.</text>
</comment>
<feature type="domain" description="Histidine kinase" evidence="14">
    <location>
        <begin position="245"/>
        <end position="458"/>
    </location>
</feature>
<gene>
    <name evidence="15" type="ORF">ACFFUV_05810</name>
</gene>
<dbReference type="InterPro" id="IPR050428">
    <property type="entry name" value="TCS_sensor_his_kinase"/>
</dbReference>
<feature type="transmembrane region" description="Helical" evidence="13">
    <location>
        <begin position="163"/>
        <end position="183"/>
    </location>
</feature>
<evidence type="ECO:0000313" key="15">
    <source>
        <dbReference type="EMBL" id="MFB9134487.1"/>
    </source>
</evidence>
<keyword evidence="9 13" id="KW-0418">Kinase</keyword>
<keyword evidence="13" id="KW-0902">Two-component regulatory system</keyword>
<evidence type="ECO:0000256" key="9">
    <source>
        <dbReference type="ARBA" id="ARBA00022777"/>
    </source>
</evidence>
<evidence type="ECO:0000256" key="11">
    <source>
        <dbReference type="ARBA" id="ARBA00022989"/>
    </source>
</evidence>
<dbReference type="PROSITE" id="PS50109">
    <property type="entry name" value="HIS_KIN"/>
    <property type="match status" value="1"/>
</dbReference>
<dbReference type="GO" id="GO:0004673">
    <property type="term" value="F:protein histidine kinase activity"/>
    <property type="evidence" value="ECO:0007669"/>
    <property type="project" value="UniProtKB-EC"/>
</dbReference>
<evidence type="ECO:0000313" key="16">
    <source>
        <dbReference type="Proteomes" id="UP001589645"/>
    </source>
</evidence>
<organism evidence="15 16">
    <name type="scientific">Vibrio olivae</name>
    <dbReference type="NCBI Taxonomy" id="1243002"/>
    <lineage>
        <taxon>Bacteria</taxon>
        <taxon>Pseudomonadati</taxon>
        <taxon>Pseudomonadota</taxon>
        <taxon>Gammaproteobacteria</taxon>
        <taxon>Vibrionales</taxon>
        <taxon>Vibrionaceae</taxon>
        <taxon>Vibrio</taxon>
    </lineage>
</organism>
<dbReference type="InterPro" id="IPR003594">
    <property type="entry name" value="HATPase_dom"/>
</dbReference>
<keyword evidence="16" id="KW-1185">Reference proteome</keyword>
<dbReference type="EC" id="2.7.13.3" evidence="13"/>
<name>A0ABV5HL52_9VIBR</name>
<keyword evidence="6 13" id="KW-0808">Transferase</keyword>
<dbReference type="CDD" id="cd00082">
    <property type="entry name" value="HisKA"/>
    <property type="match status" value="1"/>
</dbReference>
<keyword evidence="7 13" id="KW-0812">Transmembrane</keyword>
<dbReference type="Pfam" id="PF02518">
    <property type="entry name" value="HATPase_c"/>
    <property type="match status" value="1"/>
</dbReference>
<comment type="subcellular location">
    <subcellularLocation>
        <location evidence="2 13">Cell inner membrane</location>
    </subcellularLocation>
</comment>
<keyword evidence="4 13" id="KW-0997">Cell inner membrane</keyword>
<keyword evidence="11 13" id="KW-1133">Transmembrane helix</keyword>
<evidence type="ECO:0000256" key="6">
    <source>
        <dbReference type="ARBA" id="ARBA00022679"/>
    </source>
</evidence>
<accession>A0ABV5HL52</accession>
<dbReference type="Proteomes" id="UP001589645">
    <property type="component" value="Unassembled WGS sequence"/>
</dbReference>
<sequence length="482" mass="53845">MLKNSIAGRLSLMFALASLIFVSVYGLVLRDSLHTSLQNQMHNELLFRANLIEPWIKSRTDGNSWQALTDKLDNLSATEGNRVRYGFHSDNMSVNQELYALSDLQWQNLSDGFSKIPSVDDVNCSTFLYIASIPASENRGAIRYVIAIDSTSYVGTLREFTQILIVSTIFGVVIVAVVGFFIAKIGLKPLKQLSEQTKTLVPSEKGHRLDTLALDVELKDLAASFNDVLDKQEIAWRQLESFNADVAHELRTPLTNLIGQTQLGLAHKHDFNDLQDLLGSNLEELERMTSIVNDMLFLSHAQAGDHATQTSKVSIRNESLKTIEYIEPLLLDKQLEIVVHGDAEARIDHRLYHRALANLLSNSARYAYDNSTVVVEIKRDHKMVSVSVTNEGDPIDTEHLHQLFERFYRLDSSRSSSHIHHGLGLSIVSAVALMHQGTVFATSQNGMNTFGLTMSLGSRECASENTEQERTEHLNSGNFSMS</sequence>
<dbReference type="InterPro" id="IPR036097">
    <property type="entry name" value="HisK_dim/P_sf"/>
</dbReference>
<evidence type="ECO:0000256" key="3">
    <source>
        <dbReference type="ARBA" id="ARBA00022475"/>
    </source>
</evidence>
<evidence type="ECO:0000256" key="7">
    <source>
        <dbReference type="ARBA" id="ARBA00022692"/>
    </source>
</evidence>
<comment type="catalytic activity">
    <reaction evidence="1 13">
        <text>ATP + protein L-histidine = ADP + protein N-phospho-L-histidine.</text>
        <dbReference type="EC" id="2.7.13.3"/>
    </reaction>
</comment>
<dbReference type="Pfam" id="PF00512">
    <property type="entry name" value="HisKA"/>
    <property type="match status" value="1"/>
</dbReference>
<dbReference type="EMBL" id="JBHMEP010000001">
    <property type="protein sequence ID" value="MFB9134487.1"/>
    <property type="molecule type" value="Genomic_DNA"/>
</dbReference>
<dbReference type="InterPro" id="IPR005467">
    <property type="entry name" value="His_kinase_dom"/>
</dbReference>
<dbReference type="InterPro" id="IPR003661">
    <property type="entry name" value="HisK_dim/P_dom"/>
</dbReference>
<evidence type="ECO:0000256" key="5">
    <source>
        <dbReference type="ARBA" id="ARBA00022553"/>
    </source>
</evidence>
<evidence type="ECO:0000256" key="2">
    <source>
        <dbReference type="ARBA" id="ARBA00004533"/>
    </source>
</evidence>
<dbReference type="RefSeq" id="WP_390190410.1">
    <property type="nucleotide sequence ID" value="NZ_JBHMEP010000001.1"/>
</dbReference>
<evidence type="ECO:0000256" key="1">
    <source>
        <dbReference type="ARBA" id="ARBA00000085"/>
    </source>
</evidence>
<evidence type="ECO:0000256" key="4">
    <source>
        <dbReference type="ARBA" id="ARBA00022519"/>
    </source>
</evidence>
<evidence type="ECO:0000256" key="13">
    <source>
        <dbReference type="RuleBase" id="RU364088"/>
    </source>
</evidence>
<comment type="function">
    <text evidence="13">Member of a two-component regulatory system.</text>
</comment>
<dbReference type="SMART" id="SM00387">
    <property type="entry name" value="HATPase_c"/>
    <property type="match status" value="1"/>
</dbReference>
<dbReference type="Gene3D" id="3.30.565.10">
    <property type="entry name" value="Histidine kinase-like ATPase, C-terminal domain"/>
    <property type="match status" value="1"/>
</dbReference>
<proteinExistence type="predicted"/>
<evidence type="ECO:0000256" key="12">
    <source>
        <dbReference type="ARBA" id="ARBA00023136"/>
    </source>
</evidence>
<evidence type="ECO:0000256" key="8">
    <source>
        <dbReference type="ARBA" id="ARBA00022741"/>
    </source>
</evidence>
<dbReference type="PANTHER" id="PTHR45436:SF9">
    <property type="entry name" value="SENSOR PROTEIN"/>
    <property type="match status" value="1"/>
</dbReference>
<evidence type="ECO:0000256" key="10">
    <source>
        <dbReference type="ARBA" id="ARBA00022840"/>
    </source>
</evidence>
<evidence type="ECO:0000259" key="14">
    <source>
        <dbReference type="PROSITE" id="PS50109"/>
    </source>
</evidence>
<protein>
    <recommendedName>
        <fullName evidence="13">Sensor protein</fullName>
        <ecNumber evidence="13">2.7.13.3</ecNumber>
    </recommendedName>
</protein>
<dbReference type="Gene3D" id="6.10.340.10">
    <property type="match status" value="1"/>
</dbReference>